<comment type="caution">
    <text evidence="2">The sequence shown here is derived from an EMBL/GenBank/DDBJ whole genome shotgun (WGS) entry which is preliminary data.</text>
</comment>
<feature type="compositionally biased region" description="Low complexity" evidence="1">
    <location>
        <begin position="445"/>
        <end position="457"/>
    </location>
</feature>
<organism evidence="2 3">
    <name type="scientific">Helianthus annuus</name>
    <name type="common">Common sunflower</name>
    <dbReference type="NCBI Taxonomy" id="4232"/>
    <lineage>
        <taxon>Eukaryota</taxon>
        <taxon>Viridiplantae</taxon>
        <taxon>Streptophyta</taxon>
        <taxon>Embryophyta</taxon>
        <taxon>Tracheophyta</taxon>
        <taxon>Spermatophyta</taxon>
        <taxon>Magnoliopsida</taxon>
        <taxon>eudicotyledons</taxon>
        <taxon>Gunneridae</taxon>
        <taxon>Pentapetalae</taxon>
        <taxon>asterids</taxon>
        <taxon>campanulids</taxon>
        <taxon>Asterales</taxon>
        <taxon>Asteraceae</taxon>
        <taxon>Asteroideae</taxon>
        <taxon>Heliantheae alliance</taxon>
        <taxon>Heliantheae</taxon>
        <taxon>Helianthus</taxon>
    </lineage>
</organism>
<accession>A0A9K3JDN5</accession>
<evidence type="ECO:0000256" key="1">
    <source>
        <dbReference type="SAM" id="MobiDB-lite"/>
    </source>
</evidence>
<evidence type="ECO:0000313" key="3">
    <source>
        <dbReference type="Proteomes" id="UP000215914"/>
    </source>
</evidence>
<sequence length="464" mass="53630">MSFRMKYDASNVQFDPLHNICCVYDEKLPKMAVFKEIQEFIKRLPIQKVLMNQHNVFRSHIERFWKNTKYDEENKVITSIVSLNSQEKEIVISEQLVREVLDLPDDEDSPTKFPERMVKGCMLRMGYNGPLNSANYLKSCFSKPYKFFIHSIVHALSHRKGGYDVMRDYQMNMVTALVLNKKYHKNHPESTTKAEFFGFIKSADYQDPDPVDHLKWRNEEEIKEKNAVDDLKILVGFKATRNEWFTKEEKKKRSRKTTPKVQIEEGSSSQPKKKRQKKVVETLLVDEPEEEEPEADGEGDNVRLSPESEQILKSLKESFAAGENEGDNEEKSSSSSSESEIDETGRLKRIKADIEKEKLKRKRREEKDDDLYIPSPDHVQDTQTPPSSGGRKKASARKRIVSPKVRKLTIKMDPKRTSKPKQPTPPEPQQPPSPPYLSPPHESPPKQTSPPTHQSPPHQSPPHQ</sequence>
<dbReference type="AlphaFoldDB" id="A0A9K3JDN5"/>
<keyword evidence="3" id="KW-1185">Reference proteome</keyword>
<feature type="compositionally biased region" description="Pro residues" evidence="1">
    <location>
        <begin position="422"/>
        <end position="442"/>
    </location>
</feature>
<gene>
    <name evidence="2" type="ORF">HanXRQr2_Chr03g0101991</name>
</gene>
<reference evidence="2" key="1">
    <citation type="journal article" date="2017" name="Nature">
        <title>The sunflower genome provides insights into oil metabolism, flowering and Asterid evolution.</title>
        <authorList>
            <person name="Badouin H."/>
            <person name="Gouzy J."/>
            <person name="Grassa C.J."/>
            <person name="Murat F."/>
            <person name="Staton S.E."/>
            <person name="Cottret L."/>
            <person name="Lelandais-Briere C."/>
            <person name="Owens G.L."/>
            <person name="Carrere S."/>
            <person name="Mayjonade B."/>
            <person name="Legrand L."/>
            <person name="Gill N."/>
            <person name="Kane N.C."/>
            <person name="Bowers J.E."/>
            <person name="Hubner S."/>
            <person name="Bellec A."/>
            <person name="Berard A."/>
            <person name="Berges H."/>
            <person name="Blanchet N."/>
            <person name="Boniface M.C."/>
            <person name="Brunel D."/>
            <person name="Catrice O."/>
            <person name="Chaidir N."/>
            <person name="Claudel C."/>
            <person name="Donnadieu C."/>
            <person name="Faraut T."/>
            <person name="Fievet G."/>
            <person name="Helmstetter N."/>
            <person name="King M."/>
            <person name="Knapp S.J."/>
            <person name="Lai Z."/>
            <person name="Le Paslier M.C."/>
            <person name="Lippi Y."/>
            <person name="Lorenzon L."/>
            <person name="Mandel J.R."/>
            <person name="Marage G."/>
            <person name="Marchand G."/>
            <person name="Marquand E."/>
            <person name="Bret-Mestries E."/>
            <person name="Morien E."/>
            <person name="Nambeesan S."/>
            <person name="Nguyen T."/>
            <person name="Pegot-Espagnet P."/>
            <person name="Pouilly N."/>
            <person name="Raftis F."/>
            <person name="Sallet E."/>
            <person name="Schiex T."/>
            <person name="Thomas J."/>
            <person name="Vandecasteele C."/>
            <person name="Vares D."/>
            <person name="Vear F."/>
            <person name="Vautrin S."/>
            <person name="Crespi M."/>
            <person name="Mangin B."/>
            <person name="Burke J.M."/>
            <person name="Salse J."/>
            <person name="Munos S."/>
            <person name="Vincourt P."/>
            <person name="Rieseberg L.H."/>
            <person name="Langlade N.B."/>
        </authorList>
    </citation>
    <scope>NUCLEOTIDE SEQUENCE</scope>
    <source>
        <tissue evidence="2">Leaves</tissue>
    </source>
</reference>
<feature type="region of interest" description="Disordered" evidence="1">
    <location>
        <begin position="247"/>
        <end position="464"/>
    </location>
</feature>
<protein>
    <submittedName>
        <fullName evidence="2">Uncharacterized protein</fullName>
    </submittedName>
</protein>
<evidence type="ECO:0000313" key="2">
    <source>
        <dbReference type="EMBL" id="KAF5813716.1"/>
    </source>
</evidence>
<reference evidence="2" key="2">
    <citation type="submission" date="2020-06" db="EMBL/GenBank/DDBJ databases">
        <title>Helianthus annuus Genome sequencing and assembly Release 2.</title>
        <authorList>
            <person name="Gouzy J."/>
            <person name="Langlade N."/>
            <person name="Munos S."/>
        </authorList>
    </citation>
    <scope>NUCLEOTIDE SEQUENCE</scope>
    <source>
        <tissue evidence="2">Leaves</tissue>
    </source>
</reference>
<name>A0A9K3JDN5_HELAN</name>
<feature type="compositionally biased region" description="Acidic residues" evidence="1">
    <location>
        <begin position="284"/>
        <end position="299"/>
    </location>
</feature>
<dbReference type="EMBL" id="MNCJ02000318">
    <property type="protein sequence ID" value="KAF5813716.1"/>
    <property type="molecule type" value="Genomic_DNA"/>
</dbReference>
<feature type="compositionally biased region" description="Basic residues" evidence="1">
    <location>
        <begin position="390"/>
        <end position="409"/>
    </location>
</feature>
<dbReference type="Proteomes" id="UP000215914">
    <property type="component" value="Unassembled WGS sequence"/>
</dbReference>
<feature type="compositionally biased region" description="Basic and acidic residues" evidence="1">
    <location>
        <begin position="343"/>
        <end position="358"/>
    </location>
</feature>
<dbReference type="Gramene" id="mRNA:HanXRQr2_Chr03g0101991">
    <property type="protein sequence ID" value="mRNA:HanXRQr2_Chr03g0101991"/>
    <property type="gene ID" value="HanXRQr2_Chr03g0101991"/>
</dbReference>
<proteinExistence type="predicted"/>